<keyword evidence="5" id="KW-0677">Repeat</keyword>
<dbReference type="Gene3D" id="3.30.559.10">
    <property type="entry name" value="Chloramphenicol acetyltransferase-like domain"/>
    <property type="match status" value="4"/>
</dbReference>
<dbReference type="FunFam" id="3.40.50.980:FF:000001">
    <property type="entry name" value="Non-ribosomal peptide synthetase"/>
    <property type="match status" value="2"/>
</dbReference>
<dbReference type="FunFam" id="1.10.1200.10:FF:000005">
    <property type="entry name" value="Nonribosomal peptide synthetase 1"/>
    <property type="match status" value="1"/>
</dbReference>
<keyword evidence="6" id="KW-0045">Antibiotic biosynthesis</keyword>
<dbReference type="CDD" id="cd19540">
    <property type="entry name" value="LCL_NRPS-like"/>
    <property type="match status" value="2"/>
</dbReference>
<evidence type="ECO:0000256" key="2">
    <source>
        <dbReference type="ARBA" id="ARBA00006432"/>
    </source>
</evidence>
<dbReference type="FunFam" id="3.30.300.30:FF:000010">
    <property type="entry name" value="Enterobactin synthetase component F"/>
    <property type="match status" value="3"/>
</dbReference>
<dbReference type="SUPFAM" id="SSF56801">
    <property type="entry name" value="Acetyl-CoA synthetase-like"/>
    <property type="match status" value="3"/>
</dbReference>
<dbReference type="CDD" id="cd12117">
    <property type="entry name" value="A_NRPS_Srf_like"/>
    <property type="match status" value="1"/>
</dbReference>
<reference evidence="8 9" key="1">
    <citation type="submission" date="2019-10" db="EMBL/GenBank/DDBJ databases">
        <title>Streptomyces smaragdinus sp. nov. and Streptomyces fabii sp. nov., isolated from the gut of fungus growing-termite Macrotermes natalensis.</title>
        <authorList>
            <person name="Schwitalla J."/>
            <person name="Benndorf R."/>
            <person name="Martin K."/>
            <person name="De Beer W."/>
            <person name="Kaster A.-K."/>
            <person name="Vollmers J."/>
            <person name="Poulsen M."/>
            <person name="Beemelmanns C."/>
        </authorList>
    </citation>
    <scope>NUCLEOTIDE SEQUENCE [LARGE SCALE GENOMIC DNA]</scope>
    <source>
        <strain evidence="8 9">RB5</strain>
    </source>
</reference>
<organism evidence="8 9">
    <name type="scientific">Streptomyces smaragdinus</name>
    <dbReference type="NCBI Taxonomy" id="2585196"/>
    <lineage>
        <taxon>Bacteria</taxon>
        <taxon>Bacillati</taxon>
        <taxon>Actinomycetota</taxon>
        <taxon>Actinomycetes</taxon>
        <taxon>Kitasatosporales</taxon>
        <taxon>Streptomycetaceae</taxon>
        <taxon>Streptomyces</taxon>
    </lineage>
</organism>
<dbReference type="Gene3D" id="1.10.1200.10">
    <property type="entry name" value="ACP-like"/>
    <property type="match status" value="3"/>
</dbReference>
<dbReference type="Gene3D" id="2.30.38.10">
    <property type="entry name" value="Luciferase, Domain 3"/>
    <property type="match status" value="3"/>
</dbReference>
<feature type="domain" description="Carrier" evidence="7">
    <location>
        <begin position="3048"/>
        <end position="3122"/>
    </location>
</feature>
<dbReference type="Pfam" id="PF00550">
    <property type="entry name" value="PP-binding"/>
    <property type="match status" value="3"/>
</dbReference>
<evidence type="ECO:0000256" key="3">
    <source>
        <dbReference type="ARBA" id="ARBA00022450"/>
    </source>
</evidence>
<dbReference type="CDD" id="cd05930">
    <property type="entry name" value="A_NRPS"/>
    <property type="match status" value="2"/>
</dbReference>
<comment type="caution">
    <text evidence="8">The sequence shown here is derived from an EMBL/GenBank/DDBJ whole genome shotgun (WGS) entry which is preliminary data.</text>
</comment>
<dbReference type="FunFam" id="3.40.50.12780:FF:000012">
    <property type="entry name" value="Non-ribosomal peptide synthetase"/>
    <property type="match status" value="1"/>
</dbReference>
<evidence type="ECO:0000256" key="6">
    <source>
        <dbReference type="ARBA" id="ARBA00023194"/>
    </source>
</evidence>
<dbReference type="OrthoDB" id="2472181at2"/>
<dbReference type="Pfam" id="PF00501">
    <property type="entry name" value="AMP-binding"/>
    <property type="match status" value="3"/>
</dbReference>
<keyword evidence="4" id="KW-0597">Phosphoprotein</keyword>
<dbReference type="Gene3D" id="3.40.50.980">
    <property type="match status" value="6"/>
</dbReference>
<dbReference type="InterPro" id="IPR009081">
    <property type="entry name" value="PP-bd_ACP"/>
</dbReference>
<evidence type="ECO:0000313" key="9">
    <source>
        <dbReference type="Proteomes" id="UP000466345"/>
    </source>
</evidence>
<evidence type="ECO:0000256" key="5">
    <source>
        <dbReference type="ARBA" id="ARBA00022737"/>
    </source>
</evidence>
<evidence type="ECO:0000256" key="4">
    <source>
        <dbReference type="ARBA" id="ARBA00022553"/>
    </source>
</evidence>
<dbReference type="InterPro" id="IPR036736">
    <property type="entry name" value="ACP-like_sf"/>
</dbReference>
<dbReference type="SUPFAM" id="SSF47336">
    <property type="entry name" value="ACP-like"/>
    <property type="match status" value="3"/>
</dbReference>
<dbReference type="RefSeq" id="WP_153450579.1">
    <property type="nucleotide sequence ID" value="NZ_WEGJ01000003.1"/>
</dbReference>
<dbReference type="InterPro" id="IPR020845">
    <property type="entry name" value="AMP-binding_CS"/>
</dbReference>
<comment type="similarity">
    <text evidence="2">Belongs to the ATP-dependent AMP-binding enzyme family.</text>
</comment>
<dbReference type="Proteomes" id="UP000466345">
    <property type="component" value="Unassembled WGS sequence"/>
</dbReference>
<comment type="cofactor">
    <cofactor evidence="1">
        <name>pantetheine 4'-phosphate</name>
        <dbReference type="ChEBI" id="CHEBI:47942"/>
    </cofactor>
</comment>
<dbReference type="NCBIfam" id="NF003417">
    <property type="entry name" value="PRK04813.1"/>
    <property type="match status" value="3"/>
</dbReference>
<feature type="domain" description="Carrier" evidence="7">
    <location>
        <begin position="2001"/>
        <end position="2076"/>
    </location>
</feature>
<dbReference type="NCBIfam" id="TIGR01733">
    <property type="entry name" value="AA-adenyl-dom"/>
    <property type="match status" value="3"/>
</dbReference>
<dbReference type="CDD" id="cd19543">
    <property type="entry name" value="DCL_NRPS"/>
    <property type="match status" value="1"/>
</dbReference>
<dbReference type="GO" id="GO:0072330">
    <property type="term" value="P:monocarboxylic acid biosynthetic process"/>
    <property type="evidence" value="ECO:0007669"/>
    <property type="project" value="UniProtKB-ARBA"/>
</dbReference>
<dbReference type="SMART" id="SM00823">
    <property type="entry name" value="PKS_PP"/>
    <property type="match status" value="3"/>
</dbReference>
<dbReference type="FunFam" id="2.30.38.10:FF:000001">
    <property type="entry name" value="Non-ribosomal peptide synthetase PvdI"/>
    <property type="match status" value="3"/>
</dbReference>
<dbReference type="InterPro" id="IPR023213">
    <property type="entry name" value="CAT-like_dom_sf"/>
</dbReference>
<dbReference type="Pfam" id="PF13193">
    <property type="entry name" value="AMP-binding_C"/>
    <property type="match status" value="3"/>
</dbReference>
<dbReference type="InterPro" id="IPR010060">
    <property type="entry name" value="NRPS_synth"/>
</dbReference>
<dbReference type="GO" id="GO:0017000">
    <property type="term" value="P:antibiotic biosynthetic process"/>
    <property type="evidence" value="ECO:0007669"/>
    <property type="project" value="UniProtKB-KW"/>
</dbReference>
<dbReference type="GO" id="GO:0005829">
    <property type="term" value="C:cytosol"/>
    <property type="evidence" value="ECO:0007669"/>
    <property type="project" value="TreeGrafter"/>
</dbReference>
<keyword evidence="3" id="KW-0596">Phosphopantetheine</keyword>
<dbReference type="PANTHER" id="PTHR45527:SF1">
    <property type="entry name" value="FATTY ACID SYNTHASE"/>
    <property type="match status" value="1"/>
</dbReference>
<dbReference type="InterPro" id="IPR020806">
    <property type="entry name" value="PKS_PP-bd"/>
</dbReference>
<keyword evidence="9" id="KW-1185">Reference proteome</keyword>
<dbReference type="Pfam" id="PF00668">
    <property type="entry name" value="Condensation"/>
    <property type="match status" value="4"/>
</dbReference>
<dbReference type="PROSITE" id="PS00455">
    <property type="entry name" value="AMP_BINDING"/>
    <property type="match status" value="3"/>
</dbReference>
<dbReference type="InterPro" id="IPR025110">
    <property type="entry name" value="AMP-bd_C"/>
</dbReference>
<dbReference type="PANTHER" id="PTHR45527">
    <property type="entry name" value="NONRIBOSOMAL PEPTIDE SYNTHETASE"/>
    <property type="match status" value="1"/>
</dbReference>
<dbReference type="InterPro" id="IPR000873">
    <property type="entry name" value="AMP-dep_synth/lig_dom"/>
</dbReference>
<proteinExistence type="inferred from homology"/>
<dbReference type="GO" id="GO:0043041">
    <property type="term" value="P:amino acid activation for nonribosomal peptide biosynthetic process"/>
    <property type="evidence" value="ECO:0007669"/>
    <property type="project" value="TreeGrafter"/>
</dbReference>
<dbReference type="InterPro" id="IPR010071">
    <property type="entry name" value="AA_adenyl_dom"/>
</dbReference>
<feature type="domain" description="Carrier" evidence="7">
    <location>
        <begin position="965"/>
        <end position="1040"/>
    </location>
</feature>
<evidence type="ECO:0000259" key="7">
    <source>
        <dbReference type="PROSITE" id="PS50075"/>
    </source>
</evidence>
<dbReference type="FunFam" id="1.10.1200.10:FF:000016">
    <property type="entry name" value="Non-ribosomal peptide synthase"/>
    <property type="match status" value="1"/>
</dbReference>
<dbReference type="Gene3D" id="3.30.559.30">
    <property type="entry name" value="Nonribosomal peptide synthetase, condensation domain"/>
    <property type="match status" value="4"/>
</dbReference>
<dbReference type="EMBL" id="WEGJ01000003">
    <property type="protein sequence ID" value="MQY11298.1"/>
    <property type="molecule type" value="Genomic_DNA"/>
</dbReference>
<dbReference type="GO" id="GO:0008610">
    <property type="term" value="P:lipid biosynthetic process"/>
    <property type="evidence" value="ECO:0007669"/>
    <property type="project" value="UniProtKB-ARBA"/>
</dbReference>
<dbReference type="PROSITE" id="PS50075">
    <property type="entry name" value="CARRIER"/>
    <property type="match status" value="3"/>
</dbReference>
<dbReference type="PROSITE" id="PS00012">
    <property type="entry name" value="PHOSPHOPANTETHEINE"/>
    <property type="match status" value="3"/>
</dbReference>
<dbReference type="NCBIfam" id="TIGR01720">
    <property type="entry name" value="NRPS-para261"/>
    <property type="match status" value="1"/>
</dbReference>
<dbReference type="Gene3D" id="3.30.300.30">
    <property type="match status" value="3"/>
</dbReference>
<name>A0A7K0CCW2_9ACTN</name>
<evidence type="ECO:0000256" key="1">
    <source>
        <dbReference type="ARBA" id="ARBA00001957"/>
    </source>
</evidence>
<dbReference type="InterPro" id="IPR045851">
    <property type="entry name" value="AMP-bd_C_sf"/>
</dbReference>
<gene>
    <name evidence="8" type="primary">tycB</name>
    <name evidence="8" type="ORF">SRB5_14130</name>
</gene>
<dbReference type="InterPro" id="IPR001242">
    <property type="entry name" value="Condensation_dom"/>
</dbReference>
<accession>A0A7K0CCW2</accession>
<dbReference type="InterPro" id="IPR006162">
    <property type="entry name" value="Ppantetheine_attach_site"/>
</dbReference>
<dbReference type="SUPFAM" id="SSF52777">
    <property type="entry name" value="CoA-dependent acyltransferases"/>
    <property type="match status" value="8"/>
</dbReference>
<dbReference type="GO" id="GO:0044550">
    <property type="term" value="P:secondary metabolite biosynthetic process"/>
    <property type="evidence" value="ECO:0007669"/>
    <property type="project" value="UniProtKB-ARBA"/>
</dbReference>
<dbReference type="GO" id="GO:0031177">
    <property type="term" value="F:phosphopantetheine binding"/>
    <property type="evidence" value="ECO:0007669"/>
    <property type="project" value="InterPro"/>
</dbReference>
<evidence type="ECO:0000313" key="8">
    <source>
        <dbReference type="EMBL" id="MQY11298.1"/>
    </source>
</evidence>
<protein>
    <submittedName>
        <fullName evidence="8">Tyrocidine synthase 2</fullName>
    </submittedName>
</protein>
<sequence>MKKSAIEDVLPLSSLQEGLLFHALYDDKAPDVYTVQLSVELRGPLDKTRLRTAAGALLHRHPNLRAAFRHKGLEKPVQVIRRQVRTPWTDLDFTADGDGAEAAFAAYADEDRTRRFDMARPPLVRFTLGELPGQRWRLLVTIHHILIDGWSVPVVLDDLFELYERDGDPSGMRRVTPYRDYLAWLTRQDTDGALDAWDRELTGLAAPTLLGAGQAGGTPTVPRSVHVVLERELTERLGATARRRGWTVNTLIQGAWGLVLGSLLGRDDVVFGGTVSGRPPELPGIETMVGILINTLPVRVHWQPGDRLADLFTGLQARQSALTAHQHVQLGEIQRRFGQGELFDTATVFENFPLGAEQAPPLPDGLEMTGVDARDATHFAISLVGMPGDELTFRIDYRPDAVTDDAATRIGGWLHDILRTAADDPERTVAALGLLTDADRRRMLVDWNDTGHPLPDTTLTALLEEAAAAHPTAPAVGVGDTTVDYAELHARANRLARLLAARGAGPETMVAVALPQRTDLVVALLAVLKSGAGYLPLDTGHPASRIAGMFEETRPVCLVSTTELAGQLPEGGLGTVLLDDPAVAAELDGLSPTPLSDSDRRSPLLPGHPAYVIYTSGSTGRPKGVMVEHRAVVNYLLWTLDIYPASARSTLLHSPVSFDLTVTGLYAPLVSGGTVHLTRFTDGLPDPDAPVPAEGVAFLKGTPSHLALLQALPAEYSPTAELVLGGEPLPGAQLDAWRAEHPGVRVINEYGPTETTVGCTALAIEPDDEIPAEILSLGTAMWNAQLYVLDSMLRPLPPGMVGELYVAGDCLARGYADRPDLTAGRFVANPFGESGARMYRTGDMVRWCDDGTLEFAGRVDDQVKIRGYRIELGEVESVVAEHPSVSQAVVLVREDGQGDKRLVAYVVASGTEGLKEYAAGRLPEYMVPSAFVALDVLPLTANGKLDKRALPAPEDASAVSVRGRGPRNSTEERLCAVFGDVLGLASVGIDDSFFDLGGHSLSATRLVSRIRAEFEAELSIRVVFEHPTVAGLGQALFGAEAGRPALRVRERPDVVPLSFAQRRLWFLDGLDRDGGMYNIPAAVRLEGPVDVARLQGALDAVVARHEALRTLFPEVDGQPVQVILPEAGVPFAVREVTEAGLDGALSEAAGYRFDLAAEIPVRAELFRTGPEACVLLVVLHHIAGDGWSLAPFMRDLEAAYLGREVPGLPVQYADYALWQREVLGSEDDPASVISGQLAYWRDQLAGVPEVLELPADRPRPAVASYRGDRVAWRLDAGTHAGLAELARQGGVSVFMVLQAAVASLFSRLGAGEDIPLGTAVAGRTDVALDDVVGFFVNTLVLRTDVSGDPTFTELLERVRETDLSAFAHQDVPFDRLVEVLNPERSLARHPLFQVMLLLQNNQQPELNLPGITPSVREVAAGVAKFDMIFDLQEDFDDEGRPAGLVGDIEFATDLFDAETARGIGERLAGLLGQTVAEPGLRVSELDVLVDGEAGLLETWGLGDVVSEPGMVDRFEARVAASPSAVAVVSGDEQVTYGELKERADRLAGVLVGCGVGPDRLVGVALSRSVDLVVALWAVVKAGGAYVPVDPALPAERIAMILGDAAPACVVTTGELGDRLPVDGLQLVLTDDLPESVKPVSCVEASGDCLAYVLYTSGSTGRPKGVGVTRGGLENVLADMGARFSVDESDVFLAVTTFGFDISNVEIFVPLLAGGRLVLATRDVVLDPVQLGDLAVTCGATFLQATPTYWETLVQQVPEALTGLRGLLGGEAVSAWLADRLREITHGVTNGYGPTETSVYSVVGAMDGPDGVVPGIGRPVAGTEVFVLDAGLRQVPVGVPGELYIAGAGVGRGYVGRAVLTGERFVANPHGDEGERMYRTGDVVRWRRDGTLEYLGRADDQVKIRGFRIEPGEVEVVLAECPGVAKAAVVVREDRPGDKQLVAYIVGDADTAGLRERAAAVLPPYMVPSAFMALDELPLTASGKLNRRALPAPVYEGTEFRGPRTPAEEVLCGIFTELLGAERVGVDDSFFDLGGHSLLATRLVSRIRAALDVELSVRAVFESPTVAGLAKSLADAGAGRPALRVMERPDVLPISLSQQRLWFLDRLDSNGGMYNIPAAIRLNGPVDVERLRRALNAVMARHEALRTLFPEVDGRPVQVIVLDAEVPFTVREIAGADLAEVLPPAIAHRFDLETELPMRAELFRTGPQMYVLLVVLHHIAGDGWSLTPLMRDLEAAYLGRDLPELPVQYADYALWQREVLGSEDDPDSVIAGQLAYWKEQLADVPETLEALTDRPRPAVATYRAGRTEWKLDAAAHAGVARLARESGVSVYMVLQAALAALFSRLGAGDDIPLGSGVAGRTDVALDEVVGFFVNTLVLRTDVSGDPTFAELLDRVRDTDLSAFAHQDVPFDRLVEVLNPERSLARHPLFQVMLMIQNAPEPALNIPGVTPSVVEVAGAPAKFDLAFDLQELFDEEGLPAGLAGDIEFARDLFDRETVDALCARLSQVLAQVTADPGRAVSALDVLLPAEERTLTAAAGERLAPELALTEFFALQVLEAPAAVALVGADGTQLTYAELHDRVGRWAHVLRGRGVRAGSRVALLMDRSLDLVVAELAVIWAGGAYVPLHDAHPADRLAWIARDSEAVLLLTDRADVPGELRGAVDTLTLDALADAACIGGLLAEEEWRAVTPGLPAYVMYTSGTTGVPKGVIVTHGNVVDLALDPCFDGGGHDRVLMHASHAFDASTYEMWVPLLRGGTIVVAPQGLLGPDELHAAVERRGVTGVAITTTLFNTIAAERVDAFAGLREVWFGGEKASAEAIGRVRAAWPGIRLVNGYGPTETTTFATCWPVPGGWTPADGVPIGRLLQGMRGYVLDAALRPVPVGVPGELYLTGHGVAQGYGGRSALTAERFVASPFGAPGERMYRTGDIVRWTRDGNIGYVGRTDDQVKIRGFRIEPGEIENALLAGPGVSTAAVVVREDRPGDKQLVAYVVGDTDGLPEHVSAQLPAYMVPSAFVRLDELPLTPNGKLDVRALPVPERAVDSKAPDGGLPTNRREEILAGIFRDILGVDRVGVNDGFFDLGGDSIASIQLVSRARKAGLIFTARDVFERQSVGELAAVAVEESVEAAGRAGVGEMPATPVMEWLRAGGGSVDGFNQSYVVPVPAGLRLDDLTAAVRAVVDHHDGLRARLVVTGDGWTMEVPEPGAPLDLVTRVDIRGEDEAAAIEREAEAARARLAPQDGVMAQLVWFDAGAEADGRLLVMIHHLVVDGVSWRILLPDLAAAWQAVSTKNPVELEPVGTSMRGWASALATAAGTERWTDQLGFWRDTLAHGRGPLGAKPLDPARDTIGTARTVTVVLPPEETEALLTTVPSVFRAGVNDVLISGLAMAMDEWAPAYAADGMLLDLEGHGRHEDVLAAGHDLSRTVGWFTSQYPVRVSAGRVPWTEVRAAGPQVGGALKQVKEQLRAIPDQGLGYGLLRWVNPDTRGELAGQAPPLIGFNYLGRFSADDGDGGGEHWVSVGEGAGGVGEEDLPFAHVLEINAATMDGAGGPSLHITLSWPKALLRETQVNRLGKLWRQALGALTTHADNPDAGGLTPSDLSLVPLSQHHIDLLEAKLRK</sequence>
<dbReference type="GO" id="GO:0003824">
    <property type="term" value="F:catalytic activity"/>
    <property type="evidence" value="ECO:0007669"/>
    <property type="project" value="InterPro"/>
</dbReference>